<evidence type="ECO:0000256" key="12">
    <source>
        <dbReference type="SAM" id="Phobius"/>
    </source>
</evidence>
<dbReference type="Pfam" id="PF00672">
    <property type="entry name" value="HAMP"/>
    <property type="match status" value="1"/>
</dbReference>
<keyword evidence="7 14" id="KW-0418">Kinase</keyword>
<dbReference type="CDD" id="cd06225">
    <property type="entry name" value="HAMP"/>
    <property type="match status" value="1"/>
</dbReference>
<keyword evidence="2" id="KW-1003">Cell membrane</keyword>
<evidence type="ECO:0000256" key="10">
    <source>
        <dbReference type="ARBA" id="ARBA00023012"/>
    </source>
</evidence>
<evidence type="ECO:0000256" key="8">
    <source>
        <dbReference type="ARBA" id="ARBA00022840"/>
    </source>
</evidence>
<evidence type="ECO:0000256" key="9">
    <source>
        <dbReference type="ARBA" id="ARBA00022989"/>
    </source>
</evidence>
<dbReference type="InterPro" id="IPR033479">
    <property type="entry name" value="dCache_1"/>
</dbReference>
<comment type="caution">
    <text evidence="14">The sequence shown here is derived from an EMBL/GenBank/DDBJ whole genome shotgun (WGS) entry which is preliminary data.</text>
</comment>
<keyword evidence="15" id="KW-1185">Reference proteome</keyword>
<dbReference type="Gene3D" id="3.30.565.10">
    <property type="entry name" value="Histidine kinase-like ATPase, C-terminal domain"/>
    <property type="match status" value="1"/>
</dbReference>
<keyword evidence="5 12" id="KW-0812">Transmembrane</keyword>
<dbReference type="CDD" id="cd18773">
    <property type="entry name" value="PDC1_HK_sensor"/>
    <property type="match status" value="1"/>
</dbReference>
<evidence type="ECO:0000256" key="7">
    <source>
        <dbReference type="ARBA" id="ARBA00022777"/>
    </source>
</evidence>
<dbReference type="PROSITE" id="PS50885">
    <property type="entry name" value="HAMP"/>
    <property type="match status" value="1"/>
</dbReference>
<keyword evidence="11 12" id="KW-0472">Membrane</keyword>
<gene>
    <name evidence="14" type="ORF">GCM10008013_31060</name>
</gene>
<dbReference type="Gene3D" id="3.30.450.20">
    <property type="entry name" value="PAS domain"/>
    <property type="match status" value="2"/>
</dbReference>
<dbReference type="Pfam" id="PF02743">
    <property type="entry name" value="dCache_1"/>
    <property type="match status" value="1"/>
</dbReference>
<evidence type="ECO:0000256" key="5">
    <source>
        <dbReference type="ARBA" id="ARBA00022692"/>
    </source>
</evidence>
<evidence type="ECO:0000256" key="11">
    <source>
        <dbReference type="ARBA" id="ARBA00023136"/>
    </source>
</evidence>
<dbReference type="InterPro" id="IPR010559">
    <property type="entry name" value="Sig_transdc_His_kin_internal"/>
</dbReference>
<sequence length="594" mass="68061">MRKFFPHTVHSLQFKLMCVTLTLFCLFATVTTYSWSNSLTKQATTTSVNNLYSMLQISNSNFETALKDIDRVTALISSNFGNNLNSRIFNYLMNKETEDATLLQYRREAEDYIISLCNFKSYLNGLAVYDLDGNSLAYGPTMDGRRVLNQDWYQELMNSDKDVLFIPPHYYSPYTTQDSDLVFSIARPIRYHGELIGLVVADIKCSLLQDMFDIENINDYSLLVLDEETGTPIFPAGSAANLLNETELRSLMDKSSTSDGRFFTMLNGQNSLAVSQQTFITGWRVIGFVPYNGILADFLNIRGQVIFIALFCGILFILLVSLCTFLLSRNLRRLSRAVKKIDQENLHLDVDIRSKDESGQLYQQITFMIERIRELIAGIQRSEKEKRKSEMRALQAQINPHFLYNTLNTIKYLATLRGAHNIETVSVALSDMLHVNLSHDRFISVEEEIHYLQQYLEIQEYRYSGKFTCYFSVDEDVRDKMVPKLLLQPLVENALLHGLVPQNEQGILQVRVFAEDDKLHIRIKDNGKGMDEKKLASILESTETNSAHIGITNVRSRLSLLFGEHSSFSVWSEPNLYTTVEIEMPIMLKAVDYD</sequence>
<keyword evidence="6" id="KW-0547">Nucleotide-binding</keyword>
<dbReference type="SUPFAM" id="SSF55874">
    <property type="entry name" value="ATPase domain of HSP90 chaperone/DNA topoisomerase II/histidine kinase"/>
    <property type="match status" value="1"/>
</dbReference>
<keyword evidence="9 12" id="KW-1133">Transmembrane helix</keyword>
<evidence type="ECO:0000256" key="1">
    <source>
        <dbReference type="ARBA" id="ARBA00004651"/>
    </source>
</evidence>
<dbReference type="Pfam" id="PF02518">
    <property type="entry name" value="HATPase_c"/>
    <property type="match status" value="1"/>
</dbReference>
<dbReference type="SMART" id="SM00304">
    <property type="entry name" value="HAMP"/>
    <property type="match status" value="1"/>
</dbReference>
<protein>
    <submittedName>
        <fullName evidence="14">Sensor histidine kinase</fullName>
    </submittedName>
</protein>
<dbReference type="SMART" id="SM00387">
    <property type="entry name" value="HATPase_c"/>
    <property type="match status" value="1"/>
</dbReference>
<name>A0ABQ1YJW9_9BACL</name>
<keyword evidence="10" id="KW-0902">Two-component regulatory system</keyword>
<dbReference type="InterPro" id="IPR050640">
    <property type="entry name" value="Bact_2-comp_sensor_kinase"/>
</dbReference>
<dbReference type="RefSeq" id="WP_188540348.1">
    <property type="nucleotide sequence ID" value="NZ_BMFT01000001.1"/>
</dbReference>
<evidence type="ECO:0000313" key="14">
    <source>
        <dbReference type="EMBL" id="GGH28822.1"/>
    </source>
</evidence>
<dbReference type="SUPFAM" id="SSF158472">
    <property type="entry name" value="HAMP domain-like"/>
    <property type="match status" value="1"/>
</dbReference>
<evidence type="ECO:0000256" key="4">
    <source>
        <dbReference type="ARBA" id="ARBA00022679"/>
    </source>
</evidence>
<dbReference type="PANTHER" id="PTHR34220">
    <property type="entry name" value="SENSOR HISTIDINE KINASE YPDA"/>
    <property type="match status" value="1"/>
</dbReference>
<evidence type="ECO:0000256" key="6">
    <source>
        <dbReference type="ARBA" id="ARBA00022741"/>
    </source>
</evidence>
<feature type="domain" description="HAMP" evidence="13">
    <location>
        <begin position="325"/>
        <end position="377"/>
    </location>
</feature>
<dbReference type="InterPro" id="IPR003594">
    <property type="entry name" value="HATPase_dom"/>
</dbReference>
<dbReference type="GO" id="GO:0016301">
    <property type="term" value="F:kinase activity"/>
    <property type="evidence" value="ECO:0007669"/>
    <property type="project" value="UniProtKB-KW"/>
</dbReference>
<dbReference type="Pfam" id="PF06580">
    <property type="entry name" value="His_kinase"/>
    <property type="match status" value="1"/>
</dbReference>
<evidence type="ECO:0000313" key="15">
    <source>
        <dbReference type="Proteomes" id="UP000659344"/>
    </source>
</evidence>
<keyword evidence="4" id="KW-0808">Transferase</keyword>
<keyword evidence="8" id="KW-0067">ATP-binding</keyword>
<dbReference type="InterPro" id="IPR036890">
    <property type="entry name" value="HATPase_C_sf"/>
</dbReference>
<evidence type="ECO:0000256" key="2">
    <source>
        <dbReference type="ARBA" id="ARBA00022475"/>
    </source>
</evidence>
<reference evidence="15" key="1">
    <citation type="journal article" date="2019" name="Int. J. Syst. Evol. Microbiol.">
        <title>The Global Catalogue of Microorganisms (GCM) 10K type strain sequencing project: providing services to taxonomists for standard genome sequencing and annotation.</title>
        <authorList>
            <consortium name="The Broad Institute Genomics Platform"/>
            <consortium name="The Broad Institute Genome Sequencing Center for Infectious Disease"/>
            <person name="Wu L."/>
            <person name="Ma J."/>
        </authorList>
    </citation>
    <scope>NUCLEOTIDE SEQUENCE [LARGE SCALE GENOMIC DNA]</scope>
    <source>
        <strain evidence="15">CGMCC 1.12769</strain>
    </source>
</reference>
<evidence type="ECO:0000259" key="13">
    <source>
        <dbReference type="PROSITE" id="PS50885"/>
    </source>
</evidence>
<dbReference type="PANTHER" id="PTHR34220:SF11">
    <property type="entry name" value="SENSOR PROTEIN KINASE HPTS"/>
    <property type="match status" value="1"/>
</dbReference>
<keyword evidence="3" id="KW-0597">Phosphoprotein</keyword>
<dbReference type="InterPro" id="IPR003660">
    <property type="entry name" value="HAMP_dom"/>
</dbReference>
<organism evidence="14 15">
    <name type="scientific">Paenibacillus segetis</name>
    <dbReference type="NCBI Taxonomy" id="1325360"/>
    <lineage>
        <taxon>Bacteria</taxon>
        <taxon>Bacillati</taxon>
        <taxon>Bacillota</taxon>
        <taxon>Bacilli</taxon>
        <taxon>Bacillales</taxon>
        <taxon>Paenibacillaceae</taxon>
        <taxon>Paenibacillus</taxon>
    </lineage>
</organism>
<dbReference type="EMBL" id="BMFT01000001">
    <property type="protein sequence ID" value="GGH28822.1"/>
    <property type="molecule type" value="Genomic_DNA"/>
</dbReference>
<dbReference type="Gene3D" id="6.10.340.10">
    <property type="match status" value="1"/>
</dbReference>
<evidence type="ECO:0000256" key="3">
    <source>
        <dbReference type="ARBA" id="ARBA00022553"/>
    </source>
</evidence>
<comment type="subcellular location">
    <subcellularLocation>
        <location evidence="1">Cell membrane</location>
        <topology evidence="1">Multi-pass membrane protein</topology>
    </subcellularLocation>
</comment>
<accession>A0ABQ1YJW9</accession>
<feature type="transmembrane region" description="Helical" evidence="12">
    <location>
        <begin position="305"/>
        <end position="327"/>
    </location>
</feature>
<proteinExistence type="predicted"/>
<dbReference type="Proteomes" id="UP000659344">
    <property type="component" value="Unassembled WGS sequence"/>
</dbReference>